<gene>
    <name evidence="2" type="ORF">GCM10017653_24030</name>
</gene>
<dbReference type="Gene3D" id="2.60.40.420">
    <property type="entry name" value="Cupredoxins - blue copper proteins"/>
    <property type="match status" value="1"/>
</dbReference>
<reference evidence="2" key="1">
    <citation type="journal article" date="2014" name="Int. J. Syst. Evol. Microbiol.">
        <title>Complete genome sequence of Corynebacterium casei LMG S-19264T (=DSM 44701T), isolated from a smear-ripened cheese.</title>
        <authorList>
            <consortium name="US DOE Joint Genome Institute (JGI-PGF)"/>
            <person name="Walter F."/>
            <person name="Albersmeier A."/>
            <person name="Kalinowski J."/>
            <person name="Ruckert C."/>
        </authorList>
    </citation>
    <scope>NUCLEOTIDE SEQUENCE</scope>
    <source>
        <strain evidence="2">VKM B-2789</strain>
    </source>
</reference>
<comment type="caution">
    <text evidence="2">The sequence shown here is derived from an EMBL/GenBank/DDBJ whole genome shotgun (WGS) entry which is preliminary data.</text>
</comment>
<dbReference type="InterPro" id="IPR008972">
    <property type="entry name" value="Cupredoxin"/>
</dbReference>
<dbReference type="SUPFAM" id="SSF49503">
    <property type="entry name" value="Cupredoxins"/>
    <property type="match status" value="1"/>
</dbReference>
<keyword evidence="1" id="KW-0732">Signal</keyword>
<organism evidence="2 3">
    <name type="scientific">Ancylobacter defluvii</name>
    <dbReference type="NCBI Taxonomy" id="1282440"/>
    <lineage>
        <taxon>Bacteria</taxon>
        <taxon>Pseudomonadati</taxon>
        <taxon>Pseudomonadota</taxon>
        <taxon>Alphaproteobacteria</taxon>
        <taxon>Hyphomicrobiales</taxon>
        <taxon>Xanthobacteraceae</taxon>
        <taxon>Ancylobacter</taxon>
    </lineage>
</organism>
<evidence type="ECO:0008006" key="4">
    <source>
        <dbReference type="Google" id="ProtNLM"/>
    </source>
</evidence>
<feature type="chain" id="PRO_5040944367" description="Copper-binding protein" evidence="1">
    <location>
        <begin position="24"/>
        <end position="143"/>
    </location>
</feature>
<keyword evidence="3" id="KW-1185">Reference proteome</keyword>
<sequence>MTYANAIAAAVTISLLGSGVALAAGDLALKATKLPDLEVGLGEAGFGVSQKTYEMETGKAYQLLVKSTGNKECAWQSPGLASNIWLRKIEAGGMEIKAAHLIELEFEDAGEAEIFFVPVRTGTFKWFCKGMEARGMEGEFVVK</sequence>
<evidence type="ECO:0000256" key="1">
    <source>
        <dbReference type="SAM" id="SignalP"/>
    </source>
</evidence>
<reference evidence="2" key="2">
    <citation type="submission" date="2023-01" db="EMBL/GenBank/DDBJ databases">
        <authorList>
            <person name="Sun Q."/>
            <person name="Evtushenko L."/>
        </authorList>
    </citation>
    <scope>NUCLEOTIDE SEQUENCE</scope>
    <source>
        <strain evidence="2">VKM B-2789</strain>
    </source>
</reference>
<dbReference type="AlphaFoldDB" id="A0A9W6JXI5"/>
<evidence type="ECO:0000313" key="2">
    <source>
        <dbReference type="EMBL" id="GLK84333.1"/>
    </source>
</evidence>
<dbReference type="RefSeq" id="WP_213358609.1">
    <property type="nucleotide sequence ID" value="NZ_BSFM01000012.1"/>
</dbReference>
<accession>A0A9W6JXI5</accession>
<dbReference type="EMBL" id="BSFM01000012">
    <property type="protein sequence ID" value="GLK84333.1"/>
    <property type="molecule type" value="Genomic_DNA"/>
</dbReference>
<dbReference type="Proteomes" id="UP001143330">
    <property type="component" value="Unassembled WGS sequence"/>
</dbReference>
<protein>
    <recommendedName>
        <fullName evidence="4">Copper-binding protein</fullName>
    </recommendedName>
</protein>
<proteinExistence type="predicted"/>
<name>A0A9W6JXI5_9HYPH</name>
<feature type="signal peptide" evidence="1">
    <location>
        <begin position="1"/>
        <end position="23"/>
    </location>
</feature>
<evidence type="ECO:0000313" key="3">
    <source>
        <dbReference type="Proteomes" id="UP001143330"/>
    </source>
</evidence>